<dbReference type="InterPro" id="IPR030895">
    <property type="entry name" value="T5SS_PEPC_rpt"/>
</dbReference>
<dbReference type="InterPro" id="IPR005546">
    <property type="entry name" value="Autotransporte_beta"/>
</dbReference>
<evidence type="ECO:0000313" key="4">
    <source>
        <dbReference type="Proteomes" id="UP001320691"/>
    </source>
</evidence>
<keyword evidence="1" id="KW-0732">Signal</keyword>
<dbReference type="InterPro" id="IPR013425">
    <property type="entry name" value="Autotrns_rpt"/>
</dbReference>
<proteinExistence type="predicted"/>
<dbReference type="InterPro" id="IPR036709">
    <property type="entry name" value="Autotransporte_beta_dom_sf"/>
</dbReference>
<evidence type="ECO:0000259" key="2">
    <source>
        <dbReference type="PROSITE" id="PS51208"/>
    </source>
</evidence>
<dbReference type="PROSITE" id="PS51208">
    <property type="entry name" value="AUTOTRANSPORTER"/>
    <property type="match status" value="1"/>
</dbReference>
<accession>A0AAW5PKS1</accession>
<dbReference type="SMART" id="SM00869">
    <property type="entry name" value="Autotransporter"/>
    <property type="match status" value="1"/>
</dbReference>
<dbReference type="Pfam" id="PF12951">
    <property type="entry name" value="PATR"/>
    <property type="match status" value="3"/>
</dbReference>
<dbReference type="Pfam" id="PF13018">
    <property type="entry name" value="ESPR"/>
    <property type="match status" value="1"/>
</dbReference>
<name>A0AAW5PKS1_9GAMM</name>
<gene>
    <name evidence="3" type="ORF">M2412_003313</name>
</gene>
<sequence>MNHVYRVVFNHALKCVQVVSEIARGGRAASSTAARRAPQLAALSTAIALGCIAPVAFAAEPMWNEWRGTIDSDWATPGNWQLGEPSAADLLARATYIDSNRTAIVGTTGEATNHIHVGDTGIGTLVIQGGGQLTSATIFMGTGEVLGTRGTADGRATISGAGSTWTSLGTIGVGHWGKGLVDVDNGGTLAIGSDAYIASGLGAVGVVNVSGATSSFTTGATLLLGAGGNGTVNVTDGAKVTAQFSRVGVNAGSVGLMVVSDGASWTTTRDLRIGDGGTGTARLSGGATATAGSGLYVGSAATGVGTLEISDTGSRLDAGVAQMVFGDLGSATVTVFDGGRLSGGEAWLGNRVGGNGAVEVTGTNSQWQSTILKVGTNGTGSFLVDDGANALVTGSIDLAMTSTSRGTITVGQNATLTVGDSGSSQVAITAGTGQGLFELAGGTLRANTWLNLDSAVLISADSTVEVTSNLMTSRAFSGSGALRKTGADMLMLGADSTWSGGLYVDQGTLSVGTSKALGTGTLRMADGTSLGLGSPITLDNIIALNGEVGVWVAPGNSVTLAGGVRDTSGNSLLVKNDSGTLVLGGSAYTGDTRIEGGTLLATGNALPTGNIEIGNAGTFAVDTTRVLQYAGQFSGSGTLRQGRHFLTLTGDSSAFTGTTVVNGGMLEVTGALGGDIQMTNNALLAGTGSVGSAHLLSGSVLSPGSRQLGSVGRLAMSGDLVFDPSATYQVDVAADGRSDLVSVAGQATLGTAGTVAVAAAGNWAVSTRYTVLTAGDGVAGTFAGVSSNFAFLDPTLSYDANNVYLTMARNDVSMPEVELAFPDVVVNANQKAVAGAVEALGAGNAVYDAVVRLEVPQVVPAFDSLGGEIHAAARTALLQDRFLRDGIHQRLDGAAVSGVLAGNTGVWVAGSGNSLRLDADGVGARSRVQQQGLMAGADWRISERVLLGVAVGEQTLTNRLDDRQAKADADATEYGVYGQFQGEHFGLRGGVSRTDYRIDTTRAVTVGSTLSQSLAARSDATATRVFARAGWDFTARTLTLTPEIELAHVRLRSDRIAETGGSSALQVQANRDELSTGVAALRAVWDISGGQRDRAALTARVGWQYADGDLGATTRARFENGDTTFAMQSVPLARSMGLAELGVAVNPTTASRLSLQAQTSAGDGQRDVGVQLNWSVQF</sequence>
<dbReference type="SUPFAM" id="SSF51126">
    <property type="entry name" value="Pectin lyase-like"/>
    <property type="match status" value="2"/>
</dbReference>
<dbReference type="Gene3D" id="2.40.128.130">
    <property type="entry name" value="Autotransporter beta-domain"/>
    <property type="match status" value="1"/>
</dbReference>
<dbReference type="SUPFAM" id="SSF103515">
    <property type="entry name" value="Autotransporter"/>
    <property type="match status" value="1"/>
</dbReference>
<evidence type="ECO:0000256" key="1">
    <source>
        <dbReference type="ARBA" id="ARBA00022729"/>
    </source>
</evidence>
<organism evidence="3 4">
    <name type="scientific">Stenotrophomonas rhizophila</name>
    <dbReference type="NCBI Taxonomy" id="216778"/>
    <lineage>
        <taxon>Bacteria</taxon>
        <taxon>Pseudomonadati</taxon>
        <taxon>Pseudomonadota</taxon>
        <taxon>Gammaproteobacteria</taxon>
        <taxon>Lysobacterales</taxon>
        <taxon>Lysobacteraceae</taxon>
        <taxon>Stenotrophomonas</taxon>
    </lineage>
</organism>
<dbReference type="NCBIfam" id="TIGR04393">
    <property type="entry name" value="rpt_T5SS_PEPC"/>
    <property type="match status" value="5"/>
</dbReference>
<dbReference type="NCBIfam" id="TIGR02601">
    <property type="entry name" value="autotrns_rpt"/>
    <property type="match status" value="3"/>
</dbReference>
<comment type="caution">
    <text evidence="3">The sequence shown here is derived from an EMBL/GenBank/DDBJ whole genome shotgun (WGS) entry which is preliminary data.</text>
</comment>
<dbReference type="Pfam" id="PF03797">
    <property type="entry name" value="Autotransporter"/>
    <property type="match status" value="1"/>
</dbReference>
<reference evidence="3" key="1">
    <citation type="submission" date="2022-08" db="EMBL/GenBank/DDBJ databases">
        <title>Genomic analyses of the natural microbiome of Caenorhabditis elegans.</title>
        <authorList>
            <person name="Samuel B."/>
        </authorList>
    </citation>
    <scope>NUCLEOTIDE SEQUENCE</scope>
    <source>
        <strain evidence="3">BIGb0277</strain>
    </source>
</reference>
<dbReference type="AlphaFoldDB" id="A0AAW5PKS1"/>
<protein>
    <submittedName>
        <fullName evidence="3">T5SS/PEP-CTERM-associated repeat protein/autotransporter-associated beta strand protein</fullName>
    </submittedName>
</protein>
<dbReference type="InterPro" id="IPR024973">
    <property type="entry name" value="ESPR"/>
</dbReference>
<dbReference type="RefSeq" id="WP_259261817.1">
    <property type="nucleotide sequence ID" value="NZ_JANUEK010000008.1"/>
</dbReference>
<feature type="domain" description="Autotransporter" evidence="2">
    <location>
        <begin position="899"/>
        <end position="1178"/>
    </location>
</feature>
<dbReference type="Proteomes" id="UP001320691">
    <property type="component" value="Unassembled WGS sequence"/>
</dbReference>
<dbReference type="EMBL" id="JANUEK010000008">
    <property type="protein sequence ID" value="MCS4281297.1"/>
    <property type="molecule type" value="Genomic_DNA"/>
</dbReference>
<evidence type="ECO:0000313" key="3">
    <source>
        <dbReference type="EMBL" id="MCS4281297.1"/>
    </source>
</evidence>
<dbReference type="InterPro" id="IPR011050">
    <property type="entry name" value="Pectin_lyase_fold/virulence"/>
</dbReference>